<gene>
    <name evidence="6" type="ORF">SINC0208_LOCUS5653</name>
</gene>
<evidence type="ECO:0000256" key="3">
    <source>
        <dbReference type="ARBA" id="ARBA00022835"/>
    </source>
</evidence>
<dbReference type="InterPro" id="IPR012340">
    <property type="entry name" value="NA-bd_OB-fold"/>
</dbReference>
<accession>A0A7S3IJ79</accession>
<sequence length="266" mass="29937">METVRAGEVLDFGDQGKSIRLHPGKNSIRCEVSGDNNEVKKYVATKTGMLHAQSYQVNLTRNGKSESKQKRDKVQVDILPFNSKRYYPQEDDTVIGVIKSKNPEFYQVDINAESYALLNTLEFQNATRKDKPNFQEGTLVYCRVKAADEHGKPQLSCINPLEKKAWNSGEAFFTDLKGGFVKDLSVAYCRQNLLSQKGDPLLEQLGSFLTFEMCVGFNGKVWVKGQSVVDTVFVLQALEEVSALQGDERTKRIEEVVGRLRASKKK</sequence>
<dbReference type="AlphaFoldDB" id="A0A7S3IJ79"/>
<evidence type="ECO:0000313" key="6">
    <source>
        <dbReference type="EMBL" id="CAE0325030.1"/>
    </source>
</evidence>
<dbReference type="InterPro" id="IPR004088">
    <property type="entry name" value="KH_dom_type_1"/>
</dbReference>
<dbReference type="FunFam" id="2.40.50.140:FF:000127">
    <property type="entry name" value="Exosome complex component RRP40"/>
    <property type="match status" value="1"/>
</dbReference>
<organism evidence="6">
    <name type="scientific">Strombidium inclinatum</name>
    <dbReference type="NCBI Taxonomy" id="197538"/>
    <lineage>
        <taxon>Eukaryota</taxon>
        <taxon>Sar</taxon>
        <taxon>Alveolata</taxon>
        <taxon>Ciliophora</taxon>
        <taxon>Intramacronucleata</taxon>
        <taxon>Spirotrichea</taxon>
        <taxon>Oligotrichia</taxon>
        <taxon>Strombidiidae</taxon>
        <taxon>Strombidium</taxon>
    </lineage>
</organism>
<dbReference type="SMART" id="SM00316">
    <property type="entry name" value="S1"/>
    <property type="match status" value="1"/>
</dbReference>
<dbReference type="PANTHER" id="PTHR21321:SF1">
    <property type="entry name" value="EXOSOME COMPLEX COMPONENT RRP40"/>
    <property type="match status" value="1"/>
</dbReference>
<dbReference type="SUPFAM" id="SSF54791">
    <property type="entry name" value="Eukaryotic type KH-domain (KH-domain type I)"/>
    <property type="match status" value="1"/>
</dbReference>
<dbReference type="Gene3D" id="2.40.50.140">
    <property type="entry name" value="Nucleic acid-binding proteins"/>
    <property type="match status" value="1"/>
</dbReference>
<dbReference type="SUPFAM" id="SSF50249">
    <property type="entry name" value="Nucleic acid-binding proteins"/>
    <property type="match status" value="1"/>
</dbReference>
<dbReference type="EMBL" id="HBIH01013771">
    <property type="protein sequence ID" value="CAE0325030.1"/>
    <property type="molecule type" value="Transcribed_RNA"/>
</dbReference>
<dbReference type="InterPro" id="IPR003029">
    <property type="entry name" value="S1_domain"/>
</dbReference>
<keyword evidence="2" id="KW-0963">Cytoplasm</keyword>
<evidence type="ECO:0000256" key="2">
    <source>
        <dbReference type="ARBA" id="ARBA00022490"/>
    </source>
</evidence>
<protein>
    <recommendedName>
        <fullName evidence="5">S1 motif domain-containing protein</fullName>
    </recommendedName>
</protein>
<feature type="domain" description="S1 motif" evidence="5">
    <location>
        <begin position="89"/>
        <end position="158"/>
    </location>
</feature>
<dbReference type="Pfam" id="PF15985">
    <property type="entry name" value="KH_6"/>
    <property type="match status" value="1"/>
</dbReference>
<reference evidence="6" key="1">
    <citation type="submission" date="2021-01" db="EMBL/GenBank/DDBJ databases">
        <authorList>
            <person name="Corre E."/>
            <person name="Pelletier E."/>
            <person name="Niang G."/>
            <person name="Scheremetjew M."/>
            <person name="Finn R."/>
            <person name="Kale V."/>
            <person name="Holt S."/>
            <person name="Cochrane G."/>
            <person name="Meng A."/>
            <person name="Brown T."/>
            <person name="Cohen L."/>
        </authorList>
    </citation>
    <scope>NUCLEOTIDE SEQUENCE</scope>
    <source>
        <strain evidence="6">S3</strain>
    </source>
</reference>
<dbReference type="GO" id="GO:0000177">
    <property type="term" value="C:cytoplasmic exosome (RNase complex)"/>
    <property type="evidence" value="ECO:0007669"/>
    <property type="project" value="TreeGrafter"/>
</dbReference>
<evidence type="ECO:0000256" key="1">
    <source>
        <dbReference type="ARBA" id="ARBA00004123"/>
    </source>
</evidence>
<dbReference type="InterPro" id="IPR026699">
    <property type="entry name" value="Exosome_RNA_bind1/RRP40/RRP4"/>
</dbReference>
<evidence type="ECO:0000259" key="5">
    <source>
        <dbReference type="SMART" id="SM00316"/>
    </source>
</evidence>
<dbReference type="GO" id="GO:0071051">
    <property type="term" value="P:poly(A)-dependent snoRNA 3'-end processing"/>
    <property type="evidence" value="ECO:0007669"/>
    <property type="project" value="TreeGrafter"/>
</dbReference>
<dbReference type="GO" id="GO:0034475">
    <property type="term" value="P:U4 snRNA 3'-end processing"/>
    <property type="evidence" value="ECO:0007669"/>
    <property type="project" value="TreeGrafter"/>
</dbReference>
<name>A0A7S3IJ79_9SPIT</name>
<dbReference type="GO" id="GO:0003723">
    <property type="term" value="F:RNA binding"/>
    <property type="evidence" value="ECO:0007669"/>
    <property type="project" value="UniProtKB-KW"/>
</dbReference>
<dbReference type="Pfam" id="PF21262">
    <property type="entry name" value="RRP40_S1"/>
    <property type="match status" value="1"/>
</dbReference>
<comment type="subcellular location">
    <subcellularLocation>
        <location evidence="1">Nucleus</location>
    </subcellularLocation>
</comment>
<keyword evidence="4" id="KW-0694">RNA-binding</keyword>
<dbReference type="GO" id="GO:0071038">
    <property type="term" value="P:TRAMP-dependent tRNA surveillance pathway"/>
    <property type="evidence" value="ECO:0007669"/>
    <property type="project" value="TreeGrafter"/>
</dbReference>
<dbReference type="GO" id="GO:0000467">
    <property type="term" value="P:exonucleolytic trimming to generate mature 3'-end of 5.8S rRNA from tricistronic rRNA transcript (SSU-rRNA, 5.8S rRNA, LSU-rRNA)"/>
    <property type="evidence" value="ECO:0007669"/>
    <property type="project" value="TreeGrafter"/>
</dbReference>
<keyword evidence="3" id="KW-0271">Exosome</keyword>
<proteinExistence type="predicted"/>
<dbReference type="InterPro" id="IPR036612">
    <property type="entry name" value="KH_dom_type_1_sf"/>
</dbReference>
<dbReference type="GO" id="GO:0071034">
    <property type="term" value="P:CUT catabolic process"/>
    <property type="evidence" value="ECO:0007669"/>
    <property type="project" value="TreeGrafter"/>
</dbReference>
<dbReference type="PANTHER" id="PTHR21321">
    <property type="entry name" value="PNAS-3 RELATED"/>
    <property type="match status" value="1"/>
</dbReference>
<dbReference type="GO" id="GO:0071035">
    <property type="term" value="P:nuclear polyadenylation-dependent rRNA catabolic process"/>
    <property type="evidence" value="ECO:0007669"/>
    <property type="project" value="TreeGrafter"/>
</dbReference>
<evidence type="ECO:0000256" key="4">
    <source>
        <dbReference type="ARBA" id="ARBA00022884"/>
    </source>
</evidence>
<dbReference type="Gene3D" id="3.30.1370.10">
    <property type="entry name" value="K Homology domain, type 1"/>
    <property type="match status" value="1"/>
</dbReference>
<dbReference type="GO" id="GO:0000176">
    <property type="term" value="C:nuclear exosome (RNase complex)"/>
    <property type="evidence" value="ECO:0007669"/>
    <property type="project" value="TreeGrafter"/>
</dbReference>